<dbReference type="InterPro" id="IPR042104">
    <property type="entry name" value="PKS_dehydratase_sf"/>
</dbReference>
<dbReference type="SUPFAM" id="SSF51735">
    <property type="entry name" value="NAD(P)-binding Rossmann-fold domains"/>
    <property type="match status" value="1"/>
</dbReference>
<dbReference type="GO" id="GO:0004312">
    <property type="term" value="F:fatty acid synthase activity"/>
    <property type="evidence" value="ECO:0007669"/>
    <property type="project" value="TreeGrafter"/>
</dbReference>
<dbReference type="InterPro" id="IPR036291">
    <property type="entry name" value="NAD(P)-bd_dom_sf"/>
</dbReference>
<dbReference type="SUPFAM" id="SSF52151">
    <property type="entry name" value="FabD/lysophospholipase-like"/>
    <property type="match status" value="1"/>
</dbReference>
<evidence type="ECO:0000256" key="2">
    <source>
        <dbReference type="ARBA" id="ARBA00004789"/>
    </source>
</evidence>
<evidence type="ECO:0000256" key="1">
    <source>
        <dbReference type="ARBA" id="ARBA00003299"/>
    </source>
</evidence>
<feature type="compositionally biased region" description="Low complexity" evidence="7">
    <location>
        <begin position="1010"/>
        <end position="1024"/>
    </location>
</feature>
<comment type="function">
    <text evidence="1">Involved in some intermediate steps for the synthesis of the antibiotic polyketide bacillaene which is involved in secondary metabolism.</text>
</comment>
<dbReference type="InterPro" id="IPR050091">
    <property type="entry name" value="PKS_NRPS_Biosynth_Enz"/>
</dbReference>
<dbReference type="SUPFAM" id="SSF53901">
    <property type="entry name" value="Thiolase-like"/>
    <property type="match status" value="1"/>
</dbReference>
<dbReference type="InterPro" id="IPR049900">
    <property type="entry name" value="PKS_mFAS_DH"/>
</dbReference>
<keyword evidence="12" id="KW-1185">Reference proteome</keyword>
<feature type="region of interest" description="N-terminal hotdog fold" evidence="6">
    <location>
        <begin position="1842"/>
        <end position="1967"/>
    </location>
</feature>
<dbReference type="SMART" id="SM00825">
    <property type="entry name" value="PKS_KS"/>
    <property type="match status" value="1"/>
</dbReference>
<dbReference type="InterPro" id="IPR009081">
    <property type="entry name" value="PP-bd_ACP"/>
</dbReference>
<feature type="active site" description="Proton acceptor; for dehydratase activity" evidence="6">
    <location>
        <position position="1874"/>
    </location>
</feature>
<feature type="region of interest" description="Disordered" evidence="7">
    <location>
        <begin position="992"/>
        <end position="1024"/>
    </location>
</feature>
<dbReference type="Pfam" id="PF00698">
    <property type="entry name" value="Acyl_transf_1"/>
    <property type="match status" value="1"/>
</dbReference>
<evidence type="ECO:0000256" key="5">
    <source>
        <dbReference type="ARBA" id="ARBA00022679"/>
    </source>
</evidence>
<dbReference type="SMART" id="SM00827">
    <property type="entry name" value="PKS_AT"/>
    <property type="match status" value="1"/>
</dbReference>
<dbReference type="PROSITE" id="PS52019">
    <property type="entry name" value="PKS_MFAS_DH"/>
    <property type="match status" value="1"/>
</dbReference>
<dbReference type="Proteomes" id="UP001157946">
    <property type="component" value="Unassembled WGS sequence"/>
</dbReference>
<dbReference type="Pfam" id="PF14765">
    <property type="entry name" value="PS-DH"/>
    <property type="match status" value="1"/>
</dbReference>
<dbReference type="SUPFAM" id="SSF47336">
    <property type="entry name" value="ACP-like"/>
    <property type="match status" value="4"/>
</dbReference>
<dbReference type="InterPro" id="IPR016035">
    <property type="entry name" value="Acyl_Trfase/lysoPLipase"/>
</dbReference>
<proteinExistence type="predicted"/>
<dbReference type="Pfam" id="PF00109">
    <property type="entry name" value="ketoacyl-synt"/>
    <property type="match status" value="1"/>
</dbReference>
<feature type="domain" description="Carrier" evidence="8">
    <location>
        <begin position="1197"/>
        <end position="1273"/>
    </location>
</feature>
<evidence type="ECO:0000256" key="4">
    <source>
        <dbReference type="ARBA" id="ARBA00022553"/>
    </source>
</evidence>
<dbReference type="CDD" id="cd00833">
    <property type="entry name" value="PKS"/>
    <property type="match status" value="1"/>
</dbReference>
<dbReference type="Gene3D" id="3.40.50.720">
    <property type="entry name" value="NAD(P)-binding Rossmann-like Domain"/>
    <property type="match status" value="1"/>
</dbReference>
<protein>
    <submittedName>
        <fullName evidence="11">Acyl transferase domain-containing protein</fullName>
    </submittedName>
</protein>
<evidence type="ECO:0000256" key="3">
    <source>
        <dbReference type="ARBA" id="ARBA00022450"/>
    </source>
</evidence>
<dbReference type="Pfam" id="PF21089">
    <property type="entry name" value="PKS_DH_N"/>
    <property type="match status" value="1"/>
</dbReference>
<feature type="domain" description="Carrier" evidence="8">
    <location>
        <begin position="1280"/>
        <end position="1359"/>
    </location>
</feature>
<feature type="region of interest" description="C-terminal hotdog fold" evidence="6">
    <location>
        <begin position="1979"/>
        <end position="2120"/>
    </location>
</feature>
<organism evidence="11 12">
    <name type="scientific">Laceyella tengchongensis</name>
    <dbReference type="NCBI Taxonomy" id="574699"/>
    <lineage>
        <taxon>Bacteria</taxon>
        <taxon>Bacillati</taxon>
        <taxon>Bacillota</taxon>
        <taxon>Bacilli</taxon>
        <taxon>Bacillales</taxon>
        <taxon>Thermoactinomycetaceae</taxon>
        <taxon>Laceyella</taxon>
    </lineage>
</organism>
<dbReference type="RefSeq" id="WP_284723821.1">
    <property type="nucleotide sequence ID" value="NZ_FXTU01000001.1"/>
</dbReference>
<dbReference type="InterPro" id="IPR049551">
    <property type="entry name" value="PKS_DH_C"/>
</dbReference>
<dbReference type="Pfam" id="PF02801">
    <property type="entry name" value="Ketoacyl-synt_C"/>
    <property type="match status" value="1"/>
</dbReference>
<evidence type="ECO:0000259" key="10">
    <source>
        <dbReference type="PROSITE" id="PS52019"/>
    </source>
</evidence>
<sequence length="2682" mass="293666">MKPSSIAIVGIGSHYPGASDLKELWENILSRRRQFREMPKQRLPLDEYYDQRADAPDKTYGRFAAVIDGFSFDWAQRRIPKTTYEGSDIVHWLALEVASQALADAGYTRDKIPKDKTGVIVGNTLTGEFTRANTLRLRWPYVRKTLRAAGKSQGLSDAMIKQLEQQMESIYKSAFPPVTEDTLAGGLSNTIAGRICNYYDLHGGGYVVDGACSSSLLAVATAAGKLANGELDLALAGGVDISLDPLEVVGFAKAGALTKNDMNVYDRRSSGFVPGEGCGFIMMKRLEDAKRDGDYIYAVIQGWGISSDGKGGITAPKVEGQALALIRAYEMAGYSPHELDFVEGHGTGTVLGDRIELQAINQAREAYGEPQARSCGVTSFKSLIGHTKAAAGIGGLIKAVLCVNQRVLAPTAACHEPNDIFQTSAQSIYPILQGEIRAPEERLRAGVSAMGFGGINCHVTLESADLPKPELKPELDERALLVSNQDTELFVFAADDKEDLLAQIKEAQQLAAGISIAELADLAHLLAERVKPNAKVRAALIADHPDRLAEQLAFVSDKLEHAFPAKGEVFTDMDKQVWISNQVSRHRVGFLFPGQGSQKLNMARLLVERFPWAREIAERAWEAAPKAQKKMFRPLDRARDREELNTWFKELSQTEVAQPAICLASTLWRAFLEKLGIQPQFTAGHSLGELTALNTAGAYDEATLFRLAATRGKAMSAPAEEAGTMASLRCDRQEAEALLADVPGYVVIANLNSPSQTVISGEKEAVAEVVARAQARQIQAIPLSVSNAFHSKLVGQASLSLRKQAPLPADPVALSVPFISGIDGERMDTLADGNDYFAKQIVEKVNFVSLLSAVKNQCDLLVEVGPGRVLTGLVAESSINLPCFPVESAPGKLQDLHRFLAAYFTHGGDVQWAWLYANRLIRPFVPAAEKAFIVNPCENPLTIPESPFSGTATVSLPEPSDLPPGVWERYLEERGAFLYDVIQADLKHMRMMPSSGQQTGHAPTPSIVRPNPSSAQPAAPSTNTPSVTQAAIQLAAKQTGYPAASITLNHRLLDDLNLDSIKSAEFVSSLAQQFAVADKIDPGDFANATLAEVCQALETHIAPAANRTGLPDVSQTLLQLAAQLTGYPADSIRMDMRLLDDLNLDSIKSAELVSSLAQQFAVADKIDPSDFANATLAEVCQALETHIAPATNRTGQPDVSQTVLQLAAQLTGYPADSIHMDMRLLDDLNLDSIKSAELVSSLAQQFAVADKLDPSDFANATLVEVCQALEPHVAPSGQDTGKLDAAHSLLHWAAQLTGYPADSIHMDMRLLDDLNLDSIKSAELVSHVAKEMGVEEKVDPSDFANATLREIEQALTPAPVQQPVASPVPAPVQSEHGERAWVRNFVINYVEAPRHNSAPLSFSETTRFLIVAEASEQAWAQALAAELSSHQVPVELSTLAELSAQKQARQEEISHAVVILPQADDTEELTEMVKRLQCVITPGNGLSYRTSISYIQYGGGLFGSGTEPIQLATCTANSFAASLHMERPHAAIRVIDLSPALSPVTMAKPILEEIMAAETFVSVGYDQNGIRRVPQSVVQQPQTYPARAITWTGEDVVLVTGGAKGITAECALAVARATGVKMALVGRSGADHPDVRRTLARFQEAGLICRYYACDMADQAAVELLINRVREELGQVTGVIHGAALMKPRRAEQITLAGFMEEIGPKVLGALHLVKALQDQPPKLFVGISSLAGVTGMAGNTSYGFSNEALQLILRRFGMEHPETEVLSVAFSVWDEVGMGVRAGSIDFLEKKGTYAIPVAEGVGRFVHLFLHDPSAKQVIITAKLGGLDTWHPRPVPRERSYRYIGDILYDHPEVELITRVRLTLEQDPYVKDHVYNGTYLFPAVFGLEAMAQAVSYVTGIVDFSHAQIEDIRFSLPITLDPHTGALIEIRAEVLEDGRVKTEIRTEKNGFAKPYFTATFAFPAEREAITEPITFPAQALPIDPKTDLYGPLLFQGPSFHRLADVYEAAHDPEQKTGHCLFTAQTSDGEYVLGDPYFHDALLQSARIITPQDLCLPVKIDSFQHLGQSLAGSGIRRAVTKLQQQTDTSYTYMVDVLDEHNRVIQRLNGYQVHLMERFPELPTANELCSPAYIDEQRLAKAIQSHADTLEVDVPVITLTHCPGIHQQPREMRHEKLLPLYKRAIALAGGDEAYPLTWDENGKPHVTGQNGSAVRFHVSFSHDDEISICTVGQGEQGCDILPIDDKRGEEEWHRLLTSNHHPLLQALVAHGDSVSLAGSRIWSAREAAEKASGEKVRHVEIGQRADEAVLLRAITDTAELTVLTLPVQLSLPAKRMVAVVIVCQREEKDTAPSFGEFHPEHGFVYRFPLTFKDAATLSRKVSLTRFAEWMGKVRELSLSSVQSRITEQFASGKWGMVTNFAQTEIMGEASSDDVLEVHLQIDHIQDNQYMELVYYWYKVSPNGALELIATSRQGLTWVEIIGHGVVRPAPFPDYYAQFLREKLTVMGHNGPATRTETLLSKELLGPVVFTAQSGPANRWVLQTGTFETCLEESNLVGNVYFSNYTVWQNRVRDRFFHSLAPELFQGTGEHGEWVPLNNKVHHLREAMPFDTIEVHMSLVKRYQSGLSLFFEYYRLDENGQRHKLAYGEQEIAWMMRDEQGKPQPAPIPEAFDEALSQKPVGILS</sequence>
<dbReference type="InterPro" id="IPR013968">
    <property type="entry name" value="PKS_KR"/>
</dbReference>
<dbReference type="CDD" id="cd00586">
    <property type="entry name" value="4HBT"/>
    <property type="match status" value="1"/>
</dbReference>
<comment type="pathway">
    <text evidence="2">Antibiotic biosynthesis; bacillaene biosynthesis.</text>
</comment>
<dbReference type="GO" id="GO:0006633">
    <property type="term" value="P:fatty acid biosynthetic process"/>
    <property type="evidence" value="ECO:0007669"/>
    <property type="project" value="TreeGrafter"/>
</dbReference>
<dbReference type="Pfam" id="PF00550">
    <property type="entry name" value="PP-binding"/>
    <property type="match status" value="4"/>
</dbReference>
<dbReference type="InterPro" id="IPR029069">
    <property type="entry name" value="HotDog_dom_sf"/>
</dbReference>
<keyword evidence="5 11" id="KW-0808">Transferase</keyword>
<dbReference type="PROSITE" id="PS50075">
    <property type="entry name" value="CARRIER"/>
    <property type="match status" value="4"/>
</dbReference>
<dbReference type="SUPFAM" id="SSF54637">
    <property type="entry name" value="Thioesterase/thiol ester dehydrase-isomerase"/>
    <property type="match status" value="1"/>
</dbReference>
<dbReference type="PANTHER" id="PTHR43775">
    <property type="entry name" value="FATTY ACID SYNTHASE"/>
    <property type="match status" value="1"/>
</dbReference>
<comment type="caution">
    <text evidence="11">The sequence shown here is derived from an EMBL/GenBank/DDBJ whole genome shotgun (WGS) entry which is preliminary data.</text>
</comment>
<feature type="active site" description="Proton donor; for dehydratase activity" evidence="6">
    <location>
        <position position="2039"/>
    </location>
</feature>
<dbReference type="Gene3D" id="3.40.47.10">
    <property type="match status" value="1"/>
</dbReference>
<name>A0AA46ACV4_9BACL</name>
<dbReference type="Gene3D" id="3.30.70.250">
    <property type="entry name" value="Malonyl-CoA ACP transacylase, ACP-binding"/>
    <property type="match status" value="1"/>
</dbReference>
<feature type="domain" description="Ketosynthase family 3 (KS3)" evidence="9">
    <location>
        <begin position="3"/>
        <end position="463"/>
    </location>
</feature>
<accession>A0AA46ACV4</accession>
<dbReference type="InterPro" id="IPR001227">
    <property type="entry name" value="Ac_transferase_dom_sf"/>
</dbReference>
<dbReference type="InterPro" id="IPR016039">
    <property type="entry name" value="Thiolase-like"/>
</dbReference>
<evidence type="ECO:0000259" key="8">
    <source>
        <dbReference type="PROSITE" id="PS50075"/>
    </source>
</evidence>
<feature type="domain" description="Carrier" evidence="8">
    <location>
        <begin position="1111"/>
        <end position="1187"/>
    </location>
</feature>
<dbReference type="InterPro" id="IPR020841">
    <property type="entry name" value="PKS_Beta-ketoAc_synthase_dom"/>
</dbReference>
<dbReference type="PROSITE" id="PS52004">
    <property type="entry name" value="KS3_2"/>
    <property type="match status" value="1"/>
</dbReference>
<feature type="domain" description="Carrier" evidence="8">
    <location>
        <begin position="1025"/>
        <end position="1101"/>
    </location>
</feature>
<evidence type="ECO:0000313" key="11">
    <source>
        <dbReference type="EMBL" id="SMP00971.1"/>
    </source>
</evidence>
<evidence type="ECO:0000256" key="6">
    <source>
        <dbReference type="PROSITE-ProRule" id="PRU01363"/>
    </source>
</evidence>
<dbReference type="SUPFAM" id="SSF55048">
    <property type="entry name" value="Probable ACP-binding domain of malonyl-CoA ACP transacylase"/>
    <property type="match status" value="1"/>
</dbReference>
<gene>
    <name evidence="11" type="ORF">SAMN06265361_101199</name>
</gene>
<dbReference type="Gene3D" id="3.10.129.10">
    <property type="entry name" value="Hotdog Thioesterase"/>
    <property type="match status" value="2"/>
</dbReference>
<evidence type="ECO:0000313" key="12">
    <source>
        <dbReference type="Proteomes" id="UP001157946"/>
    </source>
</evidence>
<dbReference type="InterPro" id="IPR014031">
    <property type="entry name" value="Ketoacyl_synth_C"/>
</dbReference>
<dbReference type="InterPro" id="IPR036736">
    <property type="entry name" value="ACP-like_sf"/>
</dbReference>
<feature type="domain" description="PKS/mFAS DH" evidence="10">
    <location>
        <begin position="1842"/>
        <end position="2120"/>
    </location>
</feature>
<keyword evidence="3" id="KW-0596">Phosphopantetheine</keyword>
<dbReference type="Gene3D" id="1.10.1200.10">
    <property type="entry name" value="ACP-like"/>
    <property type="match status" value="4"/>
</dbReference>
<dbReference type="Pfam" id="PF08659">
    <property type="entry name" value="KR"/>
    <property type="match status" value="1"/>
</dbReference>
<dbReference type="SMART" id="SM00822">
    <property type="entry name" value="PKS_KR"/>
    <property type="match status" value="1"/>
</dbReference>
<dbReference type="InterPro" id="IPR057326">
    <property type="entry name" value="KR_dom"/>
</dbReference>
<evidence type="ECO:0000256" key="7">
    <source>
        <dbReference type="SAM" id="MobiDB-lite"/>
    </source>
</evidence>
<dbReference type="Gene3D" id="3.10.129.110">
    <property type="entry name" value="Polyketide synthase dehydratase"/>
    <property type="match status" value="1"/>
</dbReference>
<dbReference type="PANTHER" id="PTHR43775:SF37">
    <property type="entry name" value="SI:DKEY-61P9.11"/>
    <property type="match status" value="1"/>
</dbReference>
<dbReference type="Gene3D" id="3.40.366.10">
    <property type="entry name" value="Malonyl-Coenzyme A Acyl Carrier Protein, domain 2"/>
    <property type="match status" value="1"/>
</dbReference>
<reference evidence="11" key="1">
    <citation type="submission" date="2017-05" db="EMBL/GenBank/DDBJ databases">
        <authorList>
            <person name="Varghese N."/>
            <person name="Submissions S."/>
        </authorList>
    </citation>
    <scope>NUCLEOTIDE SEQUENCE</scope>
    <source>
        <strain evidence="11">DSM 45262</strain>
    </source>
</reference>
<evidence type="ECO:0000259" key="9">
    <source>
        <dbReference type="PROSITE" id="PS52004"/>
    </source>
</evidence>
<dbReference type="EMBL" id="FXTU01000001">
    <property type="protein sequence ID" value="SMP00971.1"/>
    <property type="molecule type" value="Genomic_DNA"/>
</dbReference>
<dbReference type="InterPro" id="IPR014030">
    <property type="entry name" value="Ketoacyl_synth_N"/>
</dbReference>
<dbReference type="PROSITE" id="PS00012">
    <property type="entry name" value="PHOSPHOPANTETHEINE"/>
    <property type="match status" value="3"/>
</dbReference>
<dbReference type="InterPro" id="IPR016036">
    <property type="entry name" value="Malonyl_transacylase_ACP-bd"/>
</dbReference>
<dbReference type="InterPro" id="IPR006162">
    <property type="entry name" value="Ppantetheine_attach_site"/>
</dbReference>
<keyword evidence="4" id="KW-0597">Phosphoprotein</keyword>
<dbReference type="Pfam" id="PF13279">
    <property type="entry name" value="4HBT_2"/>
    <property type="match status" value="1"/>
</dbReference>
<dbReference type="InterPro" id="IPR014043">
    <property type="entry name" value="Acyl_transferase_dom"/>
</dbReference>
<dbReference type="InterPro" id="IPR049552">
    <property type="entry name" value="PKS_DH_N"/>
</dbReference>